<feature type="domain" description="DUSP" evidence="10">
    <location>
        <begin position="269"/>
        <end position="458"/>
    </location>
</feature>
<evidence type="ECO:0000256" key="4">
    <source>
        <dbReference type="ARBA" id="ARBA00022670"/>
    </source>
</evidence>
<dbReference type="PANTHER" id="PTHR24006">
    <property type="entry name" value="UBIQUITIN CARBOXYL-TERMINAL HYDROLASE"/>
    <property type="match status" value="1"/>
</dbReference>
<keyword evidence="4" id="KW-0645">Protease</keyword>
<dbReference type="Pfam" id="PF06337">
    <property type="entry name" value="DUSP"/>
    <property type="match status" value="1"/>
</dbReference>
<accession>A0A811RC63</accession>
<reference evidence="11" key="1">
    <citation type="submission" date="2020-10" db="EMBL/GenBank/DDBJ databases">
        <authorList>
            <person name="Han B."/>
            <person name="Lu T."/>
            <person name="Zhao Q."/>
            <person name="Huang X."/>
            <person name="Zhao Y."/>
        </authorList>
    </citation>
    <scope>NUCLEOTIDE SEQUENCE</scope>
</reference>
<dbReference type="InterPro" id="IPR028889">
    <property type="entry name" value="USP"/>
</dbReference>
<dbReference type="InterPro" id="IPR006615">
    <property type="entry name" value="Pept_C19_DUSP"/>
</dbReference>
<dbReference type="Proteomes" id="UP000604825">
    <property type="component" value="Unassembled WGS sequence"/>
</dbReference>
<dbReference type="GO" id="GO:0005829">
    <property type="term" value="C:cytosol"/>
    <property type="evidence" value="ECO:0007669"/>
    <property type="project" value="TreeGrafter"/>
</dbReference>
<evidence type="ECO:0000259" key="10">
    <source>
        <dbReference type="PROSITE" id="PS51283"/>
    </source>
</evidence>
<sequence>MGMLAATAASSPRLATGVLVRRPPLRRVDASRRGPLPPRRRVAQDSAASSKMEDFYELELNIKGLNNLEESLNDYFSEEALDGENQYFCESCQRRVDATRCIKLRSLPPVVNFQLKRYVFLPKGTDANSGHYVAHIKDESNGQWWEFDDETVSKLGLHPFGKKPGKASNKVDHKAQGISTAGSLTDNNNNGHQEAAPTSTKVEMFSSTDAFMLMYKCTTKDDNATENNKIVEINNDSLPQHLLDEINELNASYVKSCEEYQSKKDSHLTYVNERRQEVKSVLTEAPADPEDDSYFWISTDWLRQWADNITPPSPPQDGLAKRHHAVMRSLPHMLAWRGPRLPTLHHLCAVGALPVETGRGHRGSRWVRGQRHDSRKETGVRWGIKEEEPDLWAPTSLIGSEKKIEGAFCSIDNGPIQCEHGKVPASEVTSMKRLSSVAWEKLYSKYGGGPTLSSDDFCMECLKDGAKNAVSADVYRERKASLKNLAEAALSGNCPDGPYFYLKTWLTHWLRRKNSDIPSDAENGPTSVLRCCHGDLLPEHAPGAKRVSVPENLWLFLYETMNEKKADDIVTSPSDCQPCEICSQELSDVASVEGNLR</sequence>
<evidence type="ECO:0000313" key="12">
    <source>
        <dbReference type="Proteomes" id="UP000604825"/>
    </source>
</evidence>
<comment type="caution">
    <text evidence="11">The sequence shown here is derived from an EMBL/GenBank/DDBJ whole genome shotgun (WGS) entry which is preliminary data.</text>
</comment>
<dbReference type="InterPro" id="IPR035927">
    <property type="entry name" value="DUSP-like_sf"/>
</dbReference>
<dbReference type="InterPro" id="IPR001394">
    <property type="entry name" value="Peptidase_C19_UCH"/>
</dbReference>
<dbReference type="Gene3D" id="3.90.70.10">
    <property type="entry name" value="Cysteine proteinases"/>
    <property type="match status" value="1"/>
</dbReference>
<dbReference type="EC" id="3.4.19.12" evidence="3"/>
<dbReference type="Gene3D" id="3.30.2230.10">
    <property type="entry name" value="DUSP-like"/>
    <property type="match status" value="1"/>
</dbReference>
<dbReference type="PANTHER" id="PTHR24006:SF722">
    <property type="entry name" value="UBIQUITIN CARBOXYL-TERMINAL HYDROLASE 48"/>
    <property type="match status" value="1"/>
</dbReference>
<feature type="region of interest" description="Disordered" evidence="8">
    <location>
        <begin position="26"/>
        <end position="48"/>
    </location>
</feature>
<evidence type="ECO:0000256" key="1">
    <source>
        <dbReference type="ARBA" id="ARBA00000707"/>
    </source>
</evidence>
<dbReference type="GO" id="GO:0004843">
    <property type="term" value="F:cysteine-type deubiquitinase activity"/>
    <property type="evidence" value="ECO:0007669"/>
    <property type="project" value="UniProtKB-EC"/>
</dbReference>
<dbReference type="PROSITE" id="PS50235">
    <property type="entry name" value="USP_3"/>
    <property type="match status" value="1"/>
</dbReference>
<evidence type="ECO:0000313" key="11">
    <source>
        <dbReference type="EMBL" id="CAD6267823.1"/>
    </source>
</evidence>
<proteinExistence type="inferred from homology"/>
<dbReference type="InterPro" id="IPR050164">
    <property type="entry name" value="Peptidase_C19"/>
</dbReference>
<protein>
    <recommendedName>
        <fullName evidence="3">ubiquitinyl hydrolase 1</fullName>
        <ecNumber evidence="3">3.4.19.12</ecNumber>
    </recommendedName>
</protein>
<dbReference type="SUPFAM" id="SSF143791">
    <property type="entry name" value="DUSP-like"/>
    <property type="match status" value="1"/>
</dbReference>
<evidence type="ECO:0000256" key="5">
    <source>
        <dbReference type="ARBA" id="ARBA00022786"/>
    </source>
</evidence>
<dbReference type="Pfam" id="PF00443">
    <property type="entry name" value="UCH"/>
    <property type="match status" value="1"/>
</dbReference>
<dbReference type="OrthoDB" id="289038at2759"/>
<dbReference type="GO" id="GO:0016579">
    <property type="term" value="P:protein deubiquitination"/>
    <property type="evidence" value="ECO:0007669"/>
    <property type="project" value="InterPro"/>
</dbReference>
<dbReference type="AlphaFoldDB" id="A0A811RC63"/>
<feature type="domain" description="USP" evidence="9">
    <location>
        <begin position="1"/>
        <end position="218"/>
    </location>
</feature>
<feature type="region of interest" description="Disordered" evidence="8">
    <location>
        <begin position="179"/>
        <end position="198"/>
    </location>
</feature>
<keyword evidence="12" id="KW-1185">Reference proteome</keyword>
<dbReference type="InterPro" id="IPR038765">
    <property type="entry name" value="Papain-like_cys_pep_sf"/>
</dbReference>
<dbReference type="EMBL" id="CAJGYO010000014">
    <property type="protein sequence ID" value="CAD6267823.1"/>
    <property type="molecule type" value="Genomic_DNA"/>
</dbReference>
<evidence type="ECO:0000256" key="2">
    <source>
        <dbReference type="ARBA" id="ARBA00009085"/>
    </source>
</evidence>
<comment type="similarity">
    <text evidence="2">Belongs to the peptidase C19 family.</text>
</comment>
<dbReference type="SUPFAM" id="SSF54001">
    <property type="entry name" value="Cysteine proteinases"/>
    <property type="match status" value="1"/>
</dbReference>
<evidence type="ECO:0000256" key="8">
    <source>
        <dbReference type="SAM" id="MobiDB-lite"/>
    </source>
</evidence>
<evidence type="ECO:0000259" key="9">
    <source>
        <dbReference type="PROSITE" id="PS50235"/>
    </source>
</evidence>
<dbReference type="GO" id="GO:0005634">
    <property type="term" value="C:nucleus"/>
    <property type="evidence" value="ECO:0007669"/>
    <property type="project" value="UniProtKB-SubCell"/>
</dbReference>
<dbReference type="SMART" id="SM00695">
    <property type="entry name" value="DUSP"/>
    <property type="match status" value="1"/>
</dbReference>
<dbReference type="GO" id="GO:0006508">
    <property type="term" value="P:proteolysis"/>
    <property type="evidence" value="ECO:0007669"/>
    <property type="project" value="UniProtKB-KW"/>
</dbReference>
<evidence type="ECO:0000256" key="3">
    <source>
        <dbReference type="ARBA" id="ARBA00012759"/>
    </source>
</evidence>
<organism evidence="11 12">
    <name type="scientific">Miscanthus lutarioriparius</name>
    <dbReference type="NCBI Taxonomy" id="422564"/>
    <lineage>
        <taxon>Eukaryota</taxon>
        <taxon>Viridiplantae</taxon>
        <taxon>Streptophyta</taxon>
        <taxon>Embryophyta</taxon>
        <taxon>Tracheophyta</taxon>
        <taxon>Spermatophyta</taxon>
        <taxon>Magnoliopsida</taxon>
        <taxon>Liliopsida</taxon>
        <taxon>Poales</taxon>
        <taxon>Poaceae</taxon>
        <taxon>PACMAD clade</taxon>
        <taxon>Panicoideae</taxon>
        <taxon>Andropogonodae</taxon>
        <taxon>Andropogoneae</taxon>
        <taxon>Saccharinae</taxon>
        <taxon>Miscanthus</taxon>
    </lineage>
</organism>
<evidence type="ECO:0000256" key="7">
    <source>
        <dbReference type="ARBA" id="ARBA00022807"/>
    </source>
</evidence>
<gene>
    <name evidence="11" type="ORF">NCGR_LOCUS51128</name>
</gene>
<name>A0A811RC63_9POAL</name>
<comment type="catalytic activity">
    <reaction evidence="1">
        <text>Thiol-dependent hydrolysis of ester, thioester, amide, peptide and isopeptide bonds formed by the C-terminal Gly of ubiquitin (a 76-residue protein attached to proteins as an intracellular targeting signal).</text>
        <dbReference type="EC" id="3.4.19.12"/>
    </reaction>
</comment>
<keyword evidence="5" id="KW-0833">Ubl conjugation pathway</keyword>
<keyword evidence="7" id="KW-0788">Thiol protease</keyword>
<dbReference type="PROSITE" id="PS51283">
    <property type="entry name" value="DUSP"/>
    <property type="match status" value="1"/>
</dbReference>
<evidence type="ECO:0000256" key="6">
    <source>
        <dbReference type="ARBA" id="ARBA00022801"/>
    </source>
</evidence>
<keyword evidence="6" id="KW-0378">Hydrolase</keyword>